<name>A0A7R9A9K7_9CRUS</name>
<reference evidence="1" key="1">
    <citation type="submission" date="2020-11" db="EMBL/GenBank/DDBJ databases">
        <authorList>
            <person name="Tran Van P."/>
        </authorList>
    </citation>
    <scope>NUCLEOTIDE SEQUENCE</scope>
</reference>
<dbReference type="OrthoDB" id="416437at2759"/>
<dbReference type="Gene3D" id="3.40.50.300">
    <property type="entry name" value="P-loop containing nucleotide triphosphate hydrolases"/>
    <property type="match status" value="1"/>
</dbReference>
<evidence type="ECO:0000313" key="2">
    <source>
        <dbReference type="Proteomes" id="UP000677054"/>
    </source>
</evidence>
<gene>
    <name evidence="1" type="ORF">DSTB1V02_LOCUS9810</name>
</gene>
<dbReference type="EMBL" id="LR902134">
    <property type="protein sequence ID" value="CAD7250026.1"/>
    <property type="molecule type" value="Genomic_DNA"/>
</dbReference>
<dbReference type="Pfam" id="PF13604">
    <property type="entry name" value="AAA_30"/>
    <property type="match status" value="1"/>
</dbReference>
<dbReference type="InterPro" id="IPR027417">
    <property type="entry name" value="P-loop_NTPase"/>
</dbReference>
<dbReference type="SUPFAM" id="SSF52540">
    <property type="entry name" value="P-loop containing nucleoside triphosphate hydrolases"/>
    <property type="match status" value="1"/>
</dbReference>
<keyword evidence="2" id="KW-1185">Reference proteome</keyword>
<evidence type="ECO:0000313" key="1">
    <source>
        <dbReference type="EMBL" id="CAD7250026.1"/>
    </source>
</evidence>
<proteinExistence type="predicted"/>
<accession>A0A7R9A9K7</accession>
<protein>
    <submittedName>
        <fullName evidence="1">Uncharacterized protein</fullName>
    </submittedName>
</protein>
<organism evidence="1">
    <name type="scientific">Darwinula stevensoni</name>
    <dbReference type="NCBI Taxonomy" id="69355"/>
    <lineage>
        <taxon>Eukaryota</taxon>
        <taxon>Metazoa</taxon>
        <taxon>Ecdysozoa</taxon>
        <taxon>Arthropoda</taxon>
        <taxon>Crustacea</taxon>
        <taxon>Oligostraca</taxon>
        <taxon>Ostracoda</taxon>
        <taxon>Podocopa</taxon>
        <taxon>Podocopida</taxon>
        <taxon>Darwinulocopina</taxon>
        <taxon>Darwinuloidea</taxon>
        <taxon>Darwinulidae</taxon>
        <taxon>Darwinula</taxon>
    </lineage>
</organism>
<sequence length="263" mass="28854">MQRALDAHGVIVVEPEGSDRRIFLRHLHAAETGTADLLRSLAIGGCASSLSVDLDGDSFARFREDADQMEAARRISRQPLLVLDGCSGRGKTEVVASVLEEVLPPPDSKMVDERSIRGVLLAAPTGKAASILRKRMSHPAFTLHSILASHREAKEAGSKGWRFASTEILVVDESSTVPVTVFHDVLRALSIAEAPLQRVILLGDVNLLPSVRPGNFFRDLYFALEGTNWALTLRTDHRPEGRLIVRNAEMIARMRPESIQIDP</sequence>
<dbReference type="Proteomes" id="UP000677054">
    <property type="component" value="Unassembled WGS sequence"/>
</dbReference>
<dbReference type="AlphaFoldDB" id="A0A7R9A9K7"/>
<dbReference type="EMBL" id="CAJPEV010002617">
    <property type="protein sequence ID" value="CAG0897503.1"/>
    <property type="molecule type" value="Genomic_DNA"/>
</dbReference>